<dbReference type="InterPro" id="IPR003593">
    <property type="entry name" value="AAA+_ATPase"/>
</dbReference>
<dbReference type="PANTHER" id="PTHR47691">
    <property type="entry name" value="REGULATOR-RELATED"/>
    <property type="match status" value="1"/>
</dbReference>
<dbReference type="Proteomes" id="UP001622594">
    <property type="component" value="Chromosome"/>
</dbReference>
<name>A0ABZ1LBM9_9ACTN</name>
<organism evidence="3 4">
    <name type="scientific">Streptomyces zaomyceticus</name>
    <dbReference type="NCBI Taxonomy" id="68286"/>
    <lineage>
        <taxon>Bacteria</taxon>
        <taxon>Bacillati</taxon>
        <taxon>Actinomycetota</taxon>
        <taxon>Actinomycetes</taxon>
        <taxon>Kitasatosporales</taxon>
        <taxon>Streptomycetaceae</taxon>
        <taxon>Streptomyces</taxon>
    </lineage>
</organism>
<accession>A0ABZ1LBM9</accession>
<keyword evidence="4" id="KW-1185">Reference proteome</keyword>
<dbReference type="RefSeq" id="WP_406335379.1">
    <property type="nucleotide sequence ID" value="NZ_CP108188.1"/>
</dbReference>
<evidence type="ECO:0000259" key="2">
    <source>
        <dbReference type="SMART" id="SM00382"/>
    </source>
</evidence>
<dbReference type="InterPro" id="IPR027417">
    <property type="entry name" value="P-loop_NTPase"/>
</dbReference>
<dbReference type="InterPro" id="IPR019734">
    <property type="entry name" value="TPR_rpt"/>
</dbReference>
<dbReference type="SUPFAM" id="SSF48452">
    <property type="entry name" value="TPR-like"/>
    <property type="match status" value="2"/>
</dbReference>
<dbReference type="InterPro" id="IPR011600">
    <property type="entry name" value="Pept_C14_caspase"/>
</dbReference>
<dbReference type="PANTHER" id="PTHR47691:SF3">
    <property type="entry name" value="HTH-TYPE TRANSCRIPTIONAL REGULATOR RV0890C-RELATED"/>
    <property type="match status" value="1"/>
</dbReference>
<dbReference type="Pfam" id="PF13424">
    <property type="entry name" value="TPR_12"/>
    <property type="match status" value="1"/>
</dbReference>
<feature type="region of interest" description="Disordered" evidence="1">
    <location>
        <begin position="261"/>
        <end position="296"/>
    </location>
</feature>
<sequence length="1082" mass="118056">MTPAPDRVSRAVLFGVHDYLHQPDLQGVRHNTPALHELLVAKDVGGLDPAHCVTVPPDSTAVDFLDAVQDAAEQAGELLLVYYAGHGHFGRDGRRLLLSTRASRPTRPFHSVPYDEVRAIVARSRARRRIVIVDSCFSGRALLHMGGEAGSPTTAPDFDIEGACVLTSAAETERSLCLPEGSVFTLELAAVLGGGLPTHLPGGRRGDQQSALTMADLYDALCDRLAARAVEGRPVPKPRMSTRDNGHRIELAANRSFVPPSPSFHSGRVVSPDRPGDTSGHRPRPVPVPRTQFAPTPHFAGRAKELAELEAVADRAPAVCLIHGRGGLGKSELLRAVADRVSDRFPDGCLEIDLRGWTPGETPQNPDAVITEQLLHLGASSQRIPVDPGRRVTAWREHLKQRAVLLILDNAHDAAQLVPLLPWAGSRSLVLVSSRSALPDLSWDWSRELGPLTVDECADAWHRMGVPESTEGLREIAERVQGSPLAVRALSNRLRRGASPEAVLASLAGSSPYRAFPDIDAAERAAFTSAYDALDGELRTLVRHAAAHPGPDFGADSLAAMSGLPEHVTELRLTEIEQLLTHHDGRYGFHDLSLGYARERATLDSPEEAEASRSLLYAHLLDGLERHEAAWRGSPDSDASVHRARRWLDAHTQEMNAAARAAAAGGWADAPRLLHRLGTYCVRNDRLGEALELFEVLRSVAAEGSPQYAHALAGLGYVHRLREHLGVSEGHYREALALYEAHDDLEGRAHATLGLAWIAHLQDRYDAAVEGFEGAHALYDALGDPYGRADALRALGDTYGSLPRQRPEEAEECFRLALALYRTSGNRRGQAYAILGIGNLLRIRGTYDRAAELFEEARTLSVSFGDPYGQAQALENLAWLHLNQYDIPLLFSTARSAQELYEAMDDRRGRASTLRCMAYGARAQDDRATALRLHDEAYRIHDEIGDRRGQASELWSIAEIRLEQKEFSEAGTAFEESLARWRELADPRSTAGVLLGLASLEFHRRRYETAAAFCREALTQNEAAAHVSGRAYTLSLLADIAAQDPRQGAPAQLYSTAAELYTGLGEEENARACLARLADLDS</sequence>
<evidence type="ECO:0000256" key="1">
    <source>
        <dbReference type="SAM" id="MobiDB-lite"/>
    </source>
</evidence>
<dbReference type="SUPFAM" id="SSF52129">
    <property type="entry name" value="Caspase-like"/>
    <property type="match status" value="1"/>
</dbReference>
<dbReference type="InterPro" id="IPR011990">
    <property type="entry name" value="TPR-like_helical_dom_sf"/>
</dbReference>
<gene>
    <name evidence="3" type="ORF">OG814_22560</name>
</gene>
<feature type="domain" description="AAA+ ATPase" evidence="2">
    <location>
        <begin position="316"/>
        <end position="537"/>
    </location>
</feature>
<dbReference type="EMBL" id="CP108188">
    <property type="protein sequence ID" value="WTR71862.1"/>
    <property type="molecule type" value="Genomic_DNA"/>
</dbReference>
<evidence type="ECO:0000313" key="3">
    <source>
        <dbReference type="EMBL" id="WTR71862.1"/>
    </source>
</evidence>
<dbReference type="SMART" id="SM00028">
    <property type="entry name" value="TPR"/>
    <property type="match status" value="7"/>
</dbReference>
<dbReference type="NCBIfam" id="NF047832">
    <property type="entry name" value="caspase_w_EACC1"/>
    <property type="match status" value="1"/>
</dbReference>
<dbReference type="InterPro" id="IPR029030">
    <property type="entry name" value="Caspase-like_dom_sf"/>
</dbReference>
<proteinExistence type="predicted"/>
<dbReference type="SMART" id="SM00382">
    <property type="entry name" value="AAA"/>
    <property type="match status" value="1"/>
</dbReference>
<dbReference type="Gene3D" id="3.40.50.300">
    <property type="entry name" value="P-loop containing nucleotide triphosphate hydrolases"/>
    <property type="match status" value="1"/>
</dbReference>
<protein>
    <submittedName>
        <fullName evidence="3">Caspase family protein</fullName>
    </submittedName>
</protein>
<dbReference type="Pfam" id="PF00656">
    <property type="entry name" value="Peptidase_C14"/>
    <property type="match status" value="1"/>
</dbReference>
<dbReference type="Gene3D" id="3.40.50.1460">
    <property type="match status" value="1"/>
</dbReference>
<dbReference type="PRINTS" id="PR00364">
    <property type="entry name" value="DISEASERSIST"/>
</dbReference>
<dbReference type="SUPFAM" id="SSF52540">
    <property type="entry name" value="P-loop containing nucleoside triphosphate hydrolases"/>
    <property type="match status" value="1"/>
</dbReference>
<reference evidence="3 4" key="1">
    <citation type="submission" date="2022-10" db="EMBL/GenBank/DDBJ databases">
        <title>The complete genomes of actinobacterial strains from the NBC collection.</title>
        <authorList>
            <person name="Joergensen T.S."/>
            <person name="Alvarez Arevalo M."/>
            <person name="Sterndorff E.B."/>
            <person name="Faurdal D."/>
            <person name="Vuksanovic O."/>
            <person name="Mourched A.-S."/>
            <person name="Charusanti P."/>
            <person name="Shaw S."/>
            <person name="Blin K."/>
            <person name="Weber T."/>
        </authorList>
    </citation>
    <scope>NUCLEOTIDE SEQUENCE [LARGE SCALE GENOMIC DNA]</scope>
    <source>
        <strain evidence="3 4">NBC_00123</strain>
    </source>
</reference>
<dbReference type="Gene3D" id="1.25.40.10">
    <property type="entry name" value="Tetratricopeptide repeat domain"/>
    <property type="match status" value="2"/>
</dbReference>
<evidence type="ECO:0000313" key="4">
    <source>
        <dbReference type="Proteomes" id="UP001622594"/>
    </source>
</evidence>